<keyword evidence="1" id="KW-1133">Transmembrane helix</keyword>
<feature type="transmembrane region" description="Helical" evidence="1">
    <location>
        <begin position="82"/>
        <end position="106"/>
    </location>
</feature>
<protein>
    <submittedName>
        <fullName evidence="3">Uncharacterized protein</fullName>
    </submittedName>
</protein>
<evidence type="ECO:0000313" key="3">
    <source>
        <dbReference type="EMBL" id="KAJ3215566.1"/>
    </source>
</evidence>
<feature type="chain" id="PRO_5042003477" evidence="2">
    <location>
        <begin position="25"/>
        <end position="367"/>
    </location>
</feature>
<proteinExistence type="predicted"/>
<gene>
    <name evidence="3" type="ORF">HK099_006300</name>
</gene>
<evidence type="ECO:0000256" key="2">
    <source>
        <dbReference type="SAM" id="SignalP"/>
    </source>
</evidence>
<reference evidence="3" key="1">
    <citation type="submission" date="2020-05" db="EMBL/GenBank/DDBJ databases">
        <title>Phylogenomic resolution of chytrid fungi.</title>
        <authorList>
            <person name="Stajich J.E."/>
            <person name="Amses K."/>
            <person name="Simmons R."/>
            <person name="Seto K."/>
            <person name="Myers J."/>
            <person name="Bonds A."/>
            <person name="Quandt C.A."/>
            <person name="Barry K."/>
            <person name="Liu P."/>
            <person name="Grigoriev I."/>
            <person name="Longcore J.E."/>
            <person name="James T.Y."/>
        </authorList>
    </citation>
    <scope>NUCLEOTIDE SEQUENCE</scope>
    <source>
        <strain evidence="3">JEL0476</strain>
    </source>
</reference>
<dbReference type="EMBL" id="JADGJW010000534">
    <property type="protein sequence ID" value="KAJ3215566.1"/>
    <property type="molecule type" value="Genomic_DNA"/>
</dbReference>
<evidence type="ECO:0000313" key="4">
    <source>
        <dbReference type="Proteomes" id="UP001211065"/>
    </source>
</evidence>
<sequence length="367" mass="41500">MSIPMRSIFLFSSFLLLNCPFVNSSLNQKIDSFIPTFVTINDDNKLTANHTNIINNTNLNNTNSTIYATSNDTNSTAVNINIFQQFLICFCCFFFILIISGLGLFLTRKHSDYETNNNLMLNANESTLNDGSIYGNSPNGVYTLSAESTINNKKSSDLLTDHTSIDIPKLSSTTSLKPSSKRLSKIFLKNSSDTKKYFTHHNNNNHDNFLKQMFNSTYHKTKQEKKSLPAILTEPQKIYQLEKVKFQIKNSSSFFDDLGGDFIFKKDVIMKQPPSLRQNSLESKASTTSYLIVGMKEEEMKFAGLREEGDSLLNFKVIDDSVEGSIRKCKETSASVKDRNVNFSNNTNSTRTSLTSMDSYDSYSQYL</sequence>
<name>A0AAD5TYF6_9FUNG</name>
<keyword evidence="2" id="KW-0732">Signal</keyword>
<comment type="caution">
    <text evidence="3">The sequence shown here is derived from an EMBL/GenBank/DDBJ whole genome shotgun (WGS) entry which is preliminary data.</text>
</comment>
<feature type="signal peptide" evidence="2">
    <location>
        <begin position="1"/>
        <end position="24"/>
    </location>
</feature>
<accession>A0AAD5TYF6</accession>
<keyword evidence="1" id="KW-0812">Transmembrane</keyword>
<dbReference type="AlphaFoldDB" id="A0AAD5TYF6"/>
<keyword evidence="1" id="KW-0472">Membrane</keyword>
<evidence type="ECO:0000256" key="1">
    <source>
        <dbReference type="SAM" id="Phobius"/>
    </source>
</evidence>
<organism evidence="3 4">
    <name type="scientific">Clydaea vesicula</name>
    <dbReference type="NCBI Taxonomy" id="447962"/>
    <lineage>
        <taxon>Eukaryota</taxon>
        <taxon>Fungi</taxon>
        <taxon>Fungi incertae sedis</taxon>
        <taxon>Chytridiomycota</taxon>
        <taxon>Chytridiomycota incertae sedis</taxon>
        <taxon>Chytridiomycetes</taxon>
        <taxon>Lobulomycetales</taxon>
        <taxon>Lobulomycetaceae</taxon>
        <taxon>Clydaea</taxon>
    </lineage>
</organism>
<dbReference type="Proteomes" id="UP001211065">
    <property type="component" value="Unassembled WGS sequence"/>
</dbReference>
<keyword evidence="4" id="KW-1185">Reference proteome</keyword>